<dbReference type="GO" id="GO:0007032">
    <property type="term" value="P:endosome organization"/>
    <property type="evidence" value="ECO:0007669"/>
    <property type="project" value="TreeGrafter"/>
</dbReference>
<dbReference type="AlphaFoldDB" id="A0A9Q0L7R6"/>
<sequence>MSQQNIQQQSFIYDDYDVGMTELGISENQEQQFEQFLLKYQSQLYGISDALDATMSQTWDPILDPISLFPKPKEQISIVELCSHLDQEIESKPSRLMTKKVLITFSTLNKEMDFIEKEAREVYYIPLALFGHEIKNEGDNILPAEGESQIFIAKLLPLLIQLIDFLDHIEKTVKMVIHQLALLYSENQSFFHSQWKYIHANQVFEKLGNVLAVCITFDEIIAENTLIDYCWESFKKASSLAKFDPSQFGINEDTMNDFSGFVGEIQARILDGKILSGLCRRMDFLREFIPNTNTKKSGREGLANEYRNYMDHGLRMLEAFGTTGNSTAQGRLVIQMQEDVGKRVVALSGLYTVFREIFHSDNKKIFRRIWGLQEMFPTIALCGNVVFTFDTFFGRQDLHAVVAEVSGRGLEAAQETRIKQVRLMDGSFESQVQKKYLDFCKWLVEIERAEDAEKTEKALSNFVNVLVHGVRLAFDISELLKKMLLMHSKTEVSMQRRTLSYASRCSEMLVALRFTLHRRSAGIAERMPLALQMLAARFKKMLETVDVKVRDDKQADNVVLDNMYLVLVIMMHTINAVPSEDRVFVGENCLDFLAIEKVSLVQEKQYYKYLRHLRTAELLLNYSERIARLTDCGWMFWNRDMLEYYLEDIYKDPTQAHRLQFVMTVFEDIGRMLRKNIHYTGFIHGTSPQPPEDSDNPLFLSFCKDTLGIFDRVITRNLKDDIDKDLRFHAHAHLDVKERNPLKDKGEIKDLIHFIKLRPIKFFQHSIDLALQVTQFLDEMFYNLSTLHNFTQYDQMRNIAWQKYGLKMKEVYLPTVVKEQELDVLEIMRNIHVFVAKYNYNLNNQMFVQRTTEEKHLKVIGIAHISNSIRSHGTGIMNTAVNVTFQFLKEKFKIFSGFLYDDYIKSLATRDLRGFNENRAKNTKIRYEFSWAENFIIDIKRLQVSNTRENYLDKFRVLLTEIGNALGYVRMIRSGGLHFISNAAKFIPDITETVLFGQGADEDHLSPQTVDAGNNLDSVIKNISHFLGEGSDYFRELVKTFAKPFRDPKNRHLKNFFIVIPPVMLNFIEHIIISKEKITKRAVDASFCDDGFALGIAFILRVLGQDDDYDSLRWYSAVSSHYREEYRKVEEELANKKNKKKAQTLNFRLNQLKTLLLEFKLLDYSLNSARIFFVNCDDL</sequence>
<name>A0A9Q0L7R6_ANAIG</name>
<gene>
    <name evidence="5" type="ORF">M0811_02826</name>
</gene>
<evidence type="ECO:0000259" key="3">
    <source>
        <dbReference type="Pfam" id="PF14745"/>
    </source>
</evidence>
<evidence type="ECO:0000259" key="4">
    <source>
        <dbReference type="Pfam" id="PF14746"/>
    </source>
</evidence>
<dbReference type="GO" id="GO:0071203">
    <property type="term" value="C:WASH complex"/>
    <property type="evidence" value="ECO:0007669"/>
    <property type="project" value="InterPro"/>
</dbReference>
<dbReference type="GO" id="GO:0005768">
    <property type="term" value="C:endosome"/>
    <property type="evidence" value="ECO:0007669"/>
    <property type="project" value="TreeGrafter"/>
</dbReference>
<evidence type="ECO:0000313" key="5">
    <source>
        <dbReference type="EMBL" id="KAJ5067638.1"/>
    </source>
</evidence>
<dbReference type="PANTHER" id="PTHR31409">
    <property type="entry name" value="WASH COMPLEX SUBUNIT 4"/>
    <property type="match status" value="1"/>
</dbReference>
<protein>
    <submittedName>
        <fullName evidence="5">Wash complex subunit 4</fullName>
    </submittedName>
</protein>
<evidence type="ECO:0000256" key="1">
    <source>
        <dbReference type="SAM" id="Coils"/>
    </source>
</evidence>
<dbReference type="OMA" id="RCNIFIQ"/>
<dbReference type="InterPro" id="IPR028191">
    <property type="entry name" value="WASH-4_N"/>
</dbReference>
<dbReference type="EMBL" id="JAPDFW010000125">
    <property type="protein sequence ID" value="KAJ5067638.1"/>
    <property type="molecule type" value="Genomic_DNA"/>
</dbReference>
<keyword evidence="1" id="KW-0175">Coiled coil</keyword>
<dbReference type="InterPro" id="IPR028282">
    <property type="entry name" value="WASH-7_central"/>
</dbReference>
<evidence type="ECO:0000313" key="6">
    <source>
        <dbReference type="Proteomes" id="UP001149090"/>
    </source>
</evidence>
<feature type="domain" description="WASH complex subunit 7 central" evidence="2">
    <location>
        <begin position="634"/>
        <end position="991"/>
    </location>
</feature>
<evidence type="ECO:0000259" key="2">
    <source>
        <dbReference type="Pfam" id="PF14744"/>
    </source>
</evidence>
<dbReference type="Pfam" id="PF14744">
    <property type="entry name" value="WASH-7_mid"/>
    <property type="match status" value="1"/>
</dbReference>
<dbReference type="Pfam" id="PF14746">
    <property type="entry name" value="WASH-7_C"/>
    <property type="match status" value="1"/>
</dbReference>
<dbReference type="InterPro" id="IPR028283">
    <property type="entry name" value="WASH-7_C"/>
</dbReference>
<feature type="coiled-coil region" evidence="1">
    <location>
        <begin position="1119"/>
        <end position="1146"/>
    </location>
</feature>
<feature type="domain" description="WASH complex subunit 7 C-terminal" evidence="4">
    <location>
        <begin position="1009"/>
        <end position="1173"/>
    </location>
</feature>
<dbReference type="Pfam" id="PF14745">
    <property type="entry name" value="WASH-4_N"/>
    <property type="match status" value="1"/>
</dbReference>
<comment type="caution">
    <text evidence="5">The sequence shown here is derived from an EMBL/GenBank/DDBJ whole genome shotgun (WGS) entry which is preliminary data.</text>
</comment>
<proteinExistence type="predicted"/>
<dbReference type="GO" id="GO:0016197">
    <property type="term" value="P:endosomal transport"/>
    <property type="evidence" value="ECO:0007669"/>
    <property type="project" value="TreeGrafter"/>
</dbReference>
<accession>A0A9Q0L7R6</accession>
<organism evidence="5 6">
    <name type="scientific">Anaeramoeba ignava</name>
    <name type="common">Anaerobic marine amoeba</name>
    <dbReference type="NCBI Taxonomy" id="1746090"/>
    <lineage>
        <taxon>Eukaryota</taxon>
        <taxon>Metamonada</taxon>
        <taxon>Anaeramoebidae</taxon>
        <taxon>Anaeramoeba</taxon>
    </lineage>
</organism>
<reference evidence="5" key="1">
    <citation type="submission" date="2022-10" db="EMBL/GenBank/DDBJ databases">
        <title>Novel sulphate-reducing endosymbionts in the free-living metamonad Anaeramoeba.</title>
        <authorList>
            <person name="Jerlstrom-Hultqvist J."/>
            <person name="Cepicka I."/>
            <person name="Gallot-Lavallee L."/>
            <person name="Salas-Leiva D."/>
            <person name="Curtis B.A."/>
            <person name="Zahonova K."/>
            <person name="Pipaliya S."/>
            <person name="Dacks J."/>
            <person name="Roger A.J."/>
        </authorList>
    </citation>
    <scope>NUCLEOTIDE SEQUENCE</scope>
    <source>
        <strain evidence="5">BMAN</strain>
    </source>
</reference>
<feature type="domain" description="WASH complex subunit 4 N-terminal" evidence="3">
    <location>
        <begin position="35"/>
        <end position="632"/>
    </location>
</feature>
<dbReference type="Proteomes" id="UP001149090">
    <property type="component" value="Unassembled WGS sequence"/>
</dbReference>
<dbReference type="OrthoDB" id="10261210at2759"/>
<dbReference type="InterPro" id="IPR027307">
    <property type="entry name" value="WASH7"/>
</dbReference>
<dbReference type="PANTHER" id="PTHR31409:SF0">
    <property type="entry name" value="WASH COMPLEX SUBUNIT 4"/>
    <property type="match status" value="1"/>
</dbReference>
<keyword evidence="6" id="KW-1185">Reference proteome</keyword>